<accession>A0A9D4CRH9</accession>
<dbReference type="Proteomes" id="UP000828390">
    <property type="component" value="Unassembled WGS sequence"/>
</dbReference>
<organism evidence="2 3">
    <name type="scientific">Dreissena polymorpha</name>
    <name type="common">Zebra mussel</name>
    <name type="synonym">Mytilus polymorpha</name>
    <dbReference type="NCBI Taxonomy" id="45954"/>
    <lineage>
        <taxon>Eukaryota</taxon>
        <taxon>Metazoa</taxon>
        <taxon>Spiralia</taxon>
        <taxon>Lophotrochozoa</taxon>
        <taxon>Mollusca</taxon>
        <taxon>Bivalvia</taxon>
        <taxon>Autobranchia</taxon>
        <taxon>Heteroconchia</taxon>
        <taxon>Euheterodonta</taxon>
        <taxon>Imparidentia</taxon>
        <taxon>Neoheterodontei</taxon>
        <taxon>Myida</taxon>
        <taxon>Dreissenoidea</taxon>
        <taxon>Dreissenidae</taxon>
        <taxon>Dreissena</taxon>
    </lineage>
</organism>
<feature type="region of interest" description="Disordered" evidence="1">
    <location>
        <begin position="56"/>
        <end position="81"/>
    </location>
</feature>
<evidence type="ECO:0000313" key="2">
    <source>
        <dbReference type="EMBL" id="KAH3728871.1"/>
    </source>
</evidence>
<comment type="caution">
    <text evidence="2">The sequence shown here is derived from an EMBL/GenBank/DDBJ whole genome shotgun (WGS) entry which is preliminary data.</text>
</comment>
<evidence type="ECO:0000256" key="1">
    <source>
        <dbReference type="SAM" id="MobiDB-lite"/>
    </source>
</evidence>
<keyword evidence="3" id="KW-1185">Reference proteome</keyword>
<feature type="compositionally biased region" description="Acidic residues" evidence="1">
    <location>
        <begin position="63"/>
        <end position="81"/>
    </location>
</feature>
<evidence type="ECO:0000313" key="3">
    <source>
        <dbReference type="Proteomes" id="UP000828390"/>
    </source>
</evidence>
<name>A0A9D4CRH9_DREPO</name>
<reference evidence="2" key="1">
    <citation type="journal article" date="2019" name="bioRxiv">
        <title>The Genome of the Zebra Mussel, Dreissena polymorpha: A Resource for Invasive Species Research.</title>
        <authorList>
            <person name="McCartney M.A."/>
            <person name="Auch B."/>
            <person name="Kono T."/>
            <person name="Mallez S."/>
            <person name="Zhang Y."/>
            <person name="Obille A."/>
            <person name="Becker A."/>
            <person name="Abrahante J.E."/>
            <person name="Garbe J."/>
            <person name="Badalamenti J.P."/>
            <person name="Herman A."/>
            <person name="Mangelson H."/>
            <person name="Liachko I."/>
            <person name="Sullivan S."/>
            <person name="Sone E.D."/>
            <person name="Koren S."/>
            <person name="Silverstein K.A.T."/>
            <person name="Beckman K.B."/>
            <person name="Gohl D.M."/>
        </authorList>
    </citation>
    <scope>NUCLEOTIDE SEQUENCE</scope>
    <source>
        <strain evidence="2">Duluth1</strain>
        <tissue evidence="2">Whole animal</tissue>
    </source>
</reference>
<dbReference type="EMBL" id="JAIWYP010000012">
    <property type="protein sequence ID" value="KAH3728871.1"/>
    <property type="molecule type" value="Genomic_DNA"/>
</dbReference>
<gene>
    <name evidence="2" type="ORF">DPMN_054833</name>
</gene>
<sequence length="81" mass="9338">MENVKKWTSLPIDELLLAAHKDLTGGELVWRCPPLPPTSRPVEGMTMLKGVRHDRRGKRWIADDTDDDPDWEPEDDESDKE</sequence>
<dbReference type="AlphaFoldDB" id="A0A9D4CRH9"/>
<proteinExistence type="predicted"/>
<reference evidence="2" key="2">
    <citation type="submission" date="2020-11" db="EMBL/GenBank/DDBJ databases">
        <authorList>
            <person name="McCartney M.A."/>
            <person name="Auch B."/>
            <person name="Kono T."/>
            <person name="Mallez S."/>
            <person name="Becker A."/>
            <person name="Gohl D.M."/>
            <person name="Silverstein K.A.T."/>
            <person name="Koren S."/>
            <person name="Bechman K.B."/>
            <person name="Herman A."/>
            <person name="Abrahante J.E."/>
            <person name="Garbe J."/>
        </authorList>
    </citation>
    <scope>NUCLEOTIDE SEQUENCE</scope>
    <source>
        <strain evidence="2">Duluth1</strain>
        <tissue evidence="2">Whole animal</tissue>
    </source>
</reference>
<protein>
    <submittedName>
        <fullName evidence="2">Uncharacterized protein</fullName>
    </submittedName>
</protein>